<dbReference type="OrthoDB" id="954305at2"/>
<reference evidence="1 2" key="1">
    <citation type="submission" date="2019-07" db="EMBL/GenBank/DDBJ databases">
        <title>Novel species isolated from glacier.</title>
        <authorList>
            <person name="Liu Q."/>
            <person name="Xin Y.-H."/>
        </authorList>
    </citation>
    <scope>NUCLEOTIDE SEQUENCE [LARGE SCALE GENOMIC DNA]</scope>
    <source>
        <strain evidence="1 2">LB1R16</strain>
    </source>
</reference>
<dbReference type="SUPFAM" id="SSF142906">
    <property type="entry name" value="YjbR-like"/>
    <property type="match status" value="1"/>
</dbReference>
<dbReference type="Proteomes" id="UP000317894">
    <property type="component" value="Unassembled WGS sequence"/>
</dbReference>
<evidence type="ECO:0000313" key="1">
    <source>
        <dbReference type="EMBL" id="TRW15124.1"/>
    </source>
</evidence>
<gene>
    <name evidence="1" type="ORF">FMM06_15880</name>
</gene>
<dbReference type="InterPro" id="IPR058532">
    <property type="entry name" value="YjbR/MT2646/Rv2570-like"/>
</dbReference>
<dbReference type="EMBL" id="VJWA01000002">
    <property type="protein sequence ID" value="TRW15124.1"/>
    <property type="molecule type" value="Genomic_DNA"/>
</dbReference>
<evidence type="ECO:0000313" key="2">
    <source>
        <dbReference type="Proteomes" id="UP000317894"/>
    </source>
</evidence>
<dbReference type="GO" id="GO:0003677">
    <property type="term" value="F:DNA binding"/>
    <property type="evidence" value="ECO:0007669"/>
    <property type="project" value="UniProtKB-KW"/>
</dbReference>
<comment type="caution">
    <text evidence="1">The sequence shown here is derived from an EMBL/GenBank/DDBJ whole genome shotgun (WGS) entry which is preliminary data.</text>
</comment>
<dbReference type="InterPro" id="IPR038056">
    <property type="entry name" value="YjbR-like_sf"/>
</dbReference>
<dbReference type="RefSeq" id="WP_144335293.1">
    <property type="nucleotide sequence ID" value="NZ_VJWA01000002.1"/>
</dbReference>
<sequence>MTFDDLTPAALALPGVTLGTSYGTPALKVAGKLICRLREDGDLALKVEDGLREALLETQADVFHTTPHYDGYPMLLVRLDVADAEQVAGLVERAWGTLASAKLRKQRQA</sequence>
<dbReference type="Pfam" id="PF04237">
    <property type="entry name" value="YjbR"/>
    <property type="match status" value="1"/>
</dbReference>
<proteinExistence type="predicted"/>
<keyword evidence="2" id="KW-1185">Reference proteome</keyword>
<accession>A0A552UA84</accession>
<organism evidence="1 2">
    <name type="scientific">Glacieibacterium frigidum</name>
    <dbReference type="NCBI Taxonomy" id="2593303"/>
    <lineage>
        <taxon>Bacteria</taxon>
        <taxon>Pseudomonadati</taxon>
        <taxon>Pseudomonadota</taxon>
        <taxon>Alphaproteobacteria</taxon>
        <taxon>Sphingomonadales</taxon>
        <taxon>Sphingosinicellaceae</taxon>
        <taxon>Glacieibacterium</taxon>
    </lineage>
</organism>
<keyword evidence="1" id="KW-0238">DNA-binding</keyword>
<name>A0A552UA84_9SPHN</name>
<protein>
    <submittedName>
        <fullName evidence="1">MmcQ/YjbR family DNA-binding protein</fullName>
    </submittedName>
</protein>
<dbReference type="AlphaFoldDB" id="A0A552UA84"/>